<comment type="subcellular location">
    <subcellularLocation>
        <location evidence="1">Cell membrane</location>
        <topology evidence="1">Multi-pass membrane protein</topology>
    </subcellularLocation>
</comment>
<feature type="transmembrane region" description="Helical" evidence="9">
    <location>
        <begin position="132"/>
        <end position="153"/>
    </location>
</feature>
<feature type="transmembrane region" description="Helical" evidence="9">
    <location>
        <begin position="359"/>
        <end position="383"/>
    </location>
</feature>
<protein>
    <submittedName>
        <fullName evidence="10">Branched-chain amino acid ABC transporter permease</fullName>
    </submittedName>
</protein>
<gene>
    <name evidence="10" type="ORF">U1T56_21290</name>
</gene>
<dbReference type="PANTHER" id="PTHR11795:SF445">
    <property type="entry name" value="AMINO ACID ABC TRANSPORTER PERMEASE PROTEIN"/>
    <property type="match status" value="1"/>
</dbReference>
<evidence type="ECO:0000256" key="5">
    <source>
        <dbReference type="ARBA" id="ARBA00022970"/>
    </source>
</evidence>
<dbReference type="CDD" id="cd06582">
    <property type="entry name" value="TM_PBP1_LivH_like"/>
    <property type="match status" value="1"/>
</dbReference>
<evidence type="ECO:0000313" key="10">
    <source>
        <dbReference type="EMBL" id="MEK0085695.1"/>
    </source>
</evidence>
<evidence type="ECO:0000256" key="9">
    <source>
        <dbReference type="SAM" id="Phobius"/>
    </source>
</evidence>
<keyword evidence="7 9" id="KW-0472">Membrane</keyword>
<evidence type="ECO:0000256" key="7">
    <source>
        <dbReference type="ARBA" id="ARBA00023136"/>
    </source>
</evidence>
<dbReference type="RefSeq" id="WP_418161546.1">
    <property type="nucleotide sequence ID" value="NZ_JBBLZC010000033.1"/>
</dbReference>
<keyword evidence="4 9" id="KW-0812">Transmembrane</keyword>
<keyword evidence="6 9" id="KW-1133">Transmembrane helix</keyword>
<evidence type="ECO:0000313" key="11">
    <source>
        <dbReference type="Proteomes" id="UP001375743"/>
    </source>
</evidence>
<evidence type="ECO:0000256" key="6">
    <source>
        <dbReference type="ARBA" id="ARBA00022989"/>
    </source>
</evidence>
<dbReference type="EMBL" id="JBBLZC010000033">
    <property type="protein sequence ID" value="MEK0085695.1"/>
    <property type="molecule type" value="Genomic_DNA"/>
</dbReference>
<accession>A0ABU8XZ56</accession>
<dbReference type="Pfam" id="PF02653">
    <property type="entry name" value="BPD_transp_2"/>
    <property type="match status" value="1"/>
</dbReference>
<name>A0ABU8XZ56_9PROT</name>
<dbReference type="InterPro" id="IPR052157">
    <property type="entry name" value="BCAA_transport_permease"/>
</dbReference>
<evidence type="ECO:0000256" key="3">
    <source>
        <dbReference type="ARBA" id="ARBA00022475"/>
    </source>
</evidence>
<feature type="transmembrane region" description="Helical" evidence="9">
    <location>
        <begin position="192"/>
        <end position="216"/>
    </location>
</feature>
<keyword evidence="5" id="KW-0029">Amino-acid transport</keyword>
<evidence type="ECO:0000256" key="1">
    <source>
        <dbReference type="ARBA" id="ARBA00004651"/>
    </source>
</evidence>
<sequence>MWALGLLAACAPDERPRMEICERALAVLEAGRSPRVVERVVAPELPDTVILRYRAEEARGEQHLTCRFAPDEPGRLAPELMGVRSERDGELSAAALFFLREYGLDDPTLGLAAGRPGGLAPLPYFLQQLANAIAPSAIYALLATGYALIYGITGRINLAFGDFTTVGAFAALNGFVLAALGLAGVAPVAAGVGLLLAVLAGIGLGAVLAAAVFAPLQERSSQALLIATIGLAIVVSEGLRLLVGAQQRWLEPFLDQPLTLLAGSGGEVMLSLGQLVLAGIAAATIVGVVVVLRRTAFGRAYRACADDPEAAALLGVDTDRTLRRACVLGSMVAATAGFVVAMRYGIVGFGMGTLWGFKALAAAVVGGIGSVSGAALGGVLIGLLEGLWAGYLPGAYREVALFGLLALMLILRPHGLFGEAAGAAENPNVWGGRPRA</sequence>
<feature type="transmembrane region" description="Helical" evidence="9">
    <location>
        <begin position="268"/>
        <end position="292"/>
    </location>
</feature>
<proteinExistence type="inferred from homology"/>
<keyword evidence="3" id="KW-1003">Cell membrane</keyword>
<keyword evidence="11" id="KW-1185">Reference proteome</keyword>
<evidence type="ECO:0000256" key="2">
    <source>
        <dbReference type="ARBA" id="ARBA00022448"/>
    </source>
</evidence>
<dbReference type="InterPro" id="IPR001851">
    <property type="entry name" value="ABC_transp_permease"/>
</dbReference>
<keyword evidence="2" id="KW-0813">Transport</keyword>
<evidence type="ECO:0000256" key="8">
    <source>
        <dbReference type="ARBA" id="ARBA00037998"/>
    </source>
</evidence>
<dbReference type="Proteomes" id="UP001375743">
    <property type="component" value="Unassembled WGS sequence"/>
</dbReference>
<feature type="transmembrane region" description="Helical" evidence="9">
    <location>
        <begin position="395"/>
        <end position="411"/>
    </location>
</feature>
<evidence type="ECO:0000256" key="4">
    <source>
        <dbReference type="ARBA" id="ARBA00022692"/>
    </source>
</evidence>
<dbReference type="PANTHER" id="PTHR11795">
    <property type="entry name" value="BRANCHED-CHAIN AMINO ACID TRANSPORT SYSTEM PERMEASE PROTEIN LIVH"/>
    <property type="match status" value="1"/>
</dbReference>
<feature type="transmembrane region" description="Helical" evidence="9">
    <location>
        <begin position="223"/>
        <end position="243"/>
    </location>
</feature>
<organism evidence="10 11">
    <name type="scientific">Benzoatithermus flavus</name>
    <dbReference type="NCBI Taxonomy" id="3108223"/>
    <lineage>
        <taxon>Bacteria</taxon>
        <taxon>Pseudomonadati</taxon>
        <taxon>Pseudomonadota</taxon>
        <taxon>Alphaproteobacteria</taxon>
        <taxon>Geminicoccales</taxon>
        <taxon>Geminicoccaceae</taxon>
        <taxon>Benzoatithermus</taxon>
    </lineage>
</organism>
<comment type="similarity">
    <text evidence="8">Belongs to the binding-protein-dependent transport system permease family. LivHM subfamily.</text>
</comment>
<feature type="transmembrane region" description="Helical" evidence="9">
    <location>
        <begin position="165"/>
        <end position="186"/>
    </location>
</feature>
<comment type="caution">
    <text evidence="10">The sequence shown here is derived from an EMBL/GenBank/DDBJ whole genome shotgun (WGS) entry which is preliminary data.</text>
</comment>
<reference evidence="10 11" key="1">
    <citation type="submission" date="2024-01" db="EMBL/GenBank/DDBJ databases">
        <title>Multi-omics insights into the function and evolution of sodium benzoate biodegradation pathways in Benzoatithermus flavus gen. nov., sp. nov. from hot spring.</title>
        <authorList>
            <person name="Hu C.-J."/>
            <person name="Li W.-J."/>
        </authorList>
    </citation>
    <scope>NUCLEOTIDE SEQUENCE [LARGE SCALE GENOMIC DNA]</scope>
    <source>
        <strain evidence="10 11">SYSU G07066</strain>
    </source>
</reference>
<feature type="transmembrane region" description="Helical" evidence="9">
    <location>
        <begin position="325"/>
        <end position="347"/>
    </location>
</feature>